<feature type="domain" description="Microbial-type PARG catalytic" evidence="1">
    <location>
        <begin position="265"/>
        <end position="375"/>
    </location>
</feature>
<evidence type="ECO:0000313" key="2">
    <source>
        <dbReference type="EMBL" id="CAE8656499.1"/>
    </source>
</evidence>
<accession>A0A813IUV9</accession>
<proteinExistence type="predicted"/>
<evidence type="ECO:0000259" key="1">
    <source>
        <dbReference type="Pfam" id="PF10021"/>
    </source>
</evidence>
<organism evidence="2 3">
    <name type="scientific">Polarella glacialis</name>
    <name type="common">Dinoflagellate</name>
    <dbReference type="NCBI Taxonomy" id="89957"/>
    <lineage>
        <taxon>Eukaryota</taxon>
        <taxon>Sar</taxon>
        <taxon>Alveolata</taxon>
        <taxon>Dinophyceae</taxon>
        <taxon>Suessiales</taxon>
        <taxon>Suessiaceae</taxon>
        <taxon>Polarella</taxon>
    </lineage>
</organism>
<dbReference type="EMBL" id="CAJNNW010014322">
    <property type="protein sequence ID" value="CAE8656499.1"/>
    <property type="molecule type" value="Genomic_DNA"/>
</dbReference>
<name>A0A813IUV9_POLGL</name>
<dbReference type="Proteomes" id="UP000626109">
    <property type="component" value="Unassembled WGS sequence"/>
</dbReference>
<dbReference type="Gene3D" id="3.40.220.10">
    <property type="entry name" value="Leucine Aminopeptidase, subunit E, domain 1"/>
    <property type="match status" value="1"/>
</dbReference>
<protein>
    <recommendedName>
        <fullName evidence="1">Microbial-type PARG catalytic domain-containing protein</fullName>
    </recommendedName>
</protein>
<dbReference type="PANTHER" id="PTHR35596:SF1">
    <property type="entry name" value="MICROBIAL-TYPE PARG CATALYTIC DOMAIN-CONTAINING PROTEIN"/>
    <property type="match status" value="1"/>
</dbReference>
<comment type="caution">
    <text evidence="2">The sequence shown here is derived from an EMBL/GenBank/DDBJ whole genome shotgun (WGS) entry which is preliminary data.</text>
</comment>
<sequence>MLLARRRLETEGYRVSFGILGLTSEGGQAIPDADVRFREGLWKIALKHRGEDVSAWLRCDGRGARYRCGRQMIQELLEAENPGTRGINVADLQDFRESGAGPSIIAGPAAKLPPEKPAEGLFTVDSNDADEKSLLAQSLWQKRKHADVDKELQKLLGGSEVTEALVSAIRLWPPIGQAGYSAICRSSRGMKDLAEHPHSALAWREAFQEAGDGTSMPDMPAIRGLRKLIWLQTEKAIRCSLAGDPTPHLPALDLAQPAPSTERMQLGPAVQGAAPATQGTWQADAARREPPCEVRVMERDILEEAGELVAKGLKVAVLNMASAGSPGGGYLEGAGAQEENLHRRSDACRFTAQQRRNYPIPEDACLLSRLVTVFRGPEKAGYPFLEQPFKVAMVSCAAISNPRLDRKRMYEDPRAHNIMKLKIALIIDAAVKAGCNAVVLSAFGCGAFGNPPEVVAGLFRDELQRSRICSVVFCIFDDHNAMHSHNPHGNIVPFREAFRLQ</sequence>
<dbReference type="InterPro" id="IPR043472">
    <property type="entry name" value="Macro_dom-like"/>
</dbReference>
<dbReference type="InterPro" id="IPR019261">
    <property type="entry name" value="PARG_cat_microbial"/>
</dbReference>
<dbReference type="Pfam" id="PF10021">
    <property type="entry name" value="PARG_cat_microb"/>
    <property type="match status" value="1"/>
</dbReference>
<evidence type="ECO:0000313" key="3">
    <source>
        <dbReference type="Proteomes" id="UP000626109"/>
    </source>
</evidence>
<dbReference type="InterPro" id="IPR012664">
    <property type="entry name" value="CHP02452"/>
</dbReference>
<dbReference type="SUPFAM" id="SSF52949">
    <property type="entry name" value="Macro domain-like"/>
    <property type="match status" value="1"/>
</dbReference>
<gene>
    <name evidence="2" type="ORF">PGLA2088_LOCUS12207</name>
</gene>
<dbReference type="NCBIfam" id="TIGR02452">
    <property type="entry name" value="TIGR02452 family protein"/>
    <property type="match status" value="1"/>
</dbReference>
<dbReference type="AlphaFoldDB" id="A0A813IUV9"/>
<dbReference type="PANTHER" id="PTHR35596">
    <property type="entry name" value="DUF2263 DOMAIN-CONTAINING PROTEIN"/>
    <property type="match status" value="1"/>
</dbReference>
<reference evidence="2" key="1">
    <citation type="submission" date="2021-02" db="EMBL/GenBank/DDBJ databases">
        <authorList>
            <person name="Dougan E. K."/>
            <person name="Rhodes N."/>
            <person name="Thang M."/>
            <person name="Chan C."/>
        </authorList>
    </citation>
    <scope>NUCLEOTIDE SEQUENCE</scope>
</reference>